<protein>
    <submittedName>
        <fullName evidence="1">Uncharacterized protein</fullName>
    </submittedName>
</protein>
<dbReference type="AlphaFoldDB" id="A0A1R3KYG3"/>
<evidence type="ECO:0000313" key="1">
    <source>
        <dbReference type="EMBL" id="OMP12126.1"/>
    </source>
</evidence>
<sequence length="34" mass="3775">QKSIMLSGCIFDRAIAQFQLNAIVANDAPPRISW</sequence>
<accession>A0A1R3KYG3</accession>
<organism evidence="1 2">
    <name type="scientific">Corchorus capsularis</name>
    <name type="common">Jute</name>
    <dbReference type="NCBI Taxonomy" id="210143"/>
    <lineage>
        <taxon>Eukaryota</taxon>
        <taxon>Viridiplantae</taxon>
        <taxon>Streptophyta</taxon>
        <taxon>Embryophyta</taxon>
        <taxon>Tracheophyta</taxon>
        <taxon>Spermatophyta</taxon>
        <taxon>Magnoliopsida</taxon>
        <taxon>eudicotyledons</taxon>
        <taxon>Gunneridae</taxon>
        <taxon>Pentapetalae</taxon>
        <taxon>rosids</taxon>
        <taxon>malvids</taxon>
        <taxon>Malvales</taxon>
        <taxon>Malvaceae</taxon>
        <taxon>Grewioideae</taxon>
        <taxon>Apeibeae</taxon>
        <taxon>Corchorus</taxon>
    </lineage>
</organism>
<dbReference type="EMBL" id="AWWV01000405">
    <property type="protein sequence ID" value="OMP12126.1"/>
    <property type="molecule type" value="Genomic_DNA"/>
</dbReference>
<evidence type="ECO:0000313" key="2">
    <source>
        <dbReference type="Proteomes" id="UP000188268"/>
    </source>
</evidence>
<reference evidence="1 2" key="1">
    <citation type="submission" date="2013-09" db="EMBL/GenBank/DDBJ databases">
        <title>Corchorus capsularis genome sequencing.</title>
        <authorList>
            <person name="Alam M."/>
            <person name="Haque M.S."/>
            <person name="Islam M.S."/>
            <person name="Emdad E.M."/>
            <person name="Islam M.M."/>
            <person name="Ahmed B."/>
            <person name="Halim A."/>
            <person name="Hossen Q.M.M."/>
            <person name="Hossain M.Z."/>
            <person name="Ahmed R."/>
            <person name="Khan M.M."/>
            <person name="Islam R."/>
            <person name="Rashid M.M."/>
            <person name="Khan S.A."/>
            <person name="Rahman M.S."/>
            <person name="Alam M."/>
        </authorList>
    </citation>
    <scope>NUCLEOTIDE SEQUENCE [LARGE SCALE GENOMIC DNA]</scope>
    <source>
        <strain evidence="2">cv. CVL-1</strain>
        <tissue evidence="1">Whole seedling</tissue>
    </source>
</reference>
<comment type="caution">
    <text evidence="1">The sequence shown here is derived from an EMBL/GenBank/DDBJ whole genome shotgun (WGS) entry which is preliminary data.</text>
</comment>
<dbReference type="Gramene" id="OMP12126">
    <property type="protein sequence ID" value="OMP12126"/>
    <property type="gene ID" value="CCACVL1_00112"/>
</dbReference>
<keyword evidence="2" id="KW-1185">Reference proteome</keyword>
<dbReference type="Proteomes" id="UP000188268">
    <property type="component" value="Unassembled WGS sequence"/>
</dbReference>
<name>A0A1R3KYG3_COCAP</name>
<feature type="non-terminal residue" evidence="1">
    <location>
        <position position="1"/>
    </location>
</feature>
<gene>
    <name evidence="1" type="ORF">CCACVL1_00112</name>
</gene>
<proteinExistence type="predicted"/>